<evidence type="ECO:0000259" key="1">
    <source>
        <dbReference type="Pfam" id="PF11738"/>
    </source>
</evidence>
<sequence>MFRYICSVPNSCSMQKQCLLLLAATIGLFSCGQNSNKKNGDSSNVATESIALATDPYFSKHLKGTVADAAVTMELLKSGSKEYAGWYSYDKINQPIKIWGSVDSTGNLVLHEDDAGEVPQYFEGKVDDQGTFEGTWHGDNKSFPFHLTVTKEDSTISFAVTVAADSVLLVPSWKEKSPIGRVSATVLWPAAGADAATLNFLRDSITSLDCKQVYTDPAQYAQQYVDSFKASYVMMNDTTGLSSMISEGMGMSYNWDQQTKMLVAWNSYPYLALERFIYAFTGGAHGNHSSRYQMFDLAKKKELEVTDVFKPGFEATLGNALAKAVRTKYKLKDNEPLQSVLFENKIEPNDNFFFTNRGVLFSYAPYEIAAYANGQITLFVPFSEIKDVVNAEYLPK</sequence>
<evidence type="ECO:0000313" key="2">
    <source>
        <dbReference type="EMBL" id="ATL46757.1"/>
    </source>
</evidence>
<dbReference type="InterPro" id="IPR021729">
    <property type="entry name" value="DUF3298"/>
</dbReference>
<dbReference type="Gene3D" id="3.30.565.40">
    <property type="entry name" value="Fervidobacterium nodosum Rt17-B1 like"/>
    <property type="match status" value="1"/>
</dbReference>
<name>A0A291QS44_9BACT</name>
<accession>A0A291QS44</accession>
<dbReference type="Proteomes" id="UP000220133">
    <property type="component" value="Chromosome"/>
</dbReference>
<dbReference type="PROSITE" id="PS51257">
    <property type="entry name" value="PROKAR_LIPOPROTEIN"/>
    <property type="match status" value="1"/>
</dbReference>
<keyword evidence="3" id="KW-1185">Reference proteome</keyword>
<reference evidence="2 3" key="1">
    <citation type="submission" date="2017-10" db="EMBL/GenBank/DDBJ databases">
        <title>Paenichitinophaga pekingensis gen. nov., sp. nov., isolated from activated sludge.</title>
        <authorList>
            <person name="Jin D."/>
            <person name="Kong X."/>
            <person name="Deng Y."/>
            <person name="Bai Z."/>
        </authorList>
    </citation>
    <scope>NUCLEOTIDE SEQUENCE [LARGE SCALE GENOMIC DNA]</scope>
    <source>
        <strain evidence="2 3">13</strain>
    </source>
</reference>
<proteinExistence type="predicted"/>
<dbReference type="InterPro" id="IPR037126">
    <property type="entry name" value="PdaC/RsiV-like_sf"/>
</dbReference>
<dbReference type="KEGG" id="cbae:COR50_05975"/>
<dbReference type="AlphaFoldDB" id="A0A291QS44"/>
<gene>
    <name evidence="2" type="ORF">COR50_05975</name>
</gene>
<protein>
    <recommendedName>
        <fullName evidence="1">DUF3298 domain-containing protein</fullName>
    </recommendedName>
</protein>
<dbReference type="Pfam" id="PF11738">
    <property type="entry name" value="DUF3298"/>
    <property type="match status" value="1"/>
</dbReference>
<feature type="domain" description="DUF3298" evidence="1">
    <location>
        <begin position="307"/>
        <end position="383"/>
    </location>
</feature>
<dbReference type="EMBL" id="CP023777">
    <property type="protein sequence ID" value="ATL46757.1"/>
    <property type="molecule type" value="Genomic_DNA"/>
</dbReference>
<dbReference type="Gene3D" id="3.90.640.20">
    <property type="entry name" value="Heat-shock cognate protein, ATPase"/>
    <property type="match status" value="1"/>
</dbReference>
<evidence type="ECO:0000313" key="3">
    <source>
        <dbReference type="Proteomes" id="UP000220133"/>
    </source>
</evidence>
<organism evidence="2 3">
    <name type="scientific">Chitinophaga caeni</name>
    <dbReference type="NCBI Taxonomy" id="2029983"/>
    <lineage>
        <taxon>Bacteria</taxon>
        <taxon>Pseudomonadati</taxon>
        <taxon>Bacteroidota</taxon>
        <taxon>Chitinophagia</taxon>
        <taxon>Chitinophagales</taxon>
        <taxon>Chitinophagaceae</taxon>
        <taxon>Chitinophaga</taxon>
    </lineage>
</organism>